<keyword evidence="1" id="KW-0472">Membrane</keyword>
<dbReference type="AlphaFoldDB" id="A0A8S9ZKT7"/>
<feature type="transmembrane region" description="Helical" evidence="1">
    <location>
        <begin position="96"/>
        <end position="119"/>
    </location>
</feature>
<keyword evidence="1" id="KW-1133">Transmembrane helix</keyword>
<organism evidence="2 3">
    <name type="scientific">Meloidogyne graminicola</name>
    <dbReference type="NCBI Taxonomy" id="189291"/>
    <lineage>
        <taxon>Eukaryota</taxon>
        <taxon>Metazoa</taxon>
        <taxon>Ecdysozoa</taxon>
        <taxon>Nematoda</taxon>
        <taxon>Chromadorea</taxon>
        <taxon>Rhabditida</taxon>
        <taxon>Tylenchina</taxon>
        <taxon>Tylenchomorpha</taxon>
        <taxon>Tylenchoidea</taxon>
        <taxon>Meloidogynidae</taxon>
        <taxon>Meloidogyninae</taxon>
        <taxon>Meloidogyne</taxon>
    </lineage>
</organism>
<evidence type="ECO:0000313" key="3">
    <source>
        <dbReference type="Proteomes" id="UP000605970"/>
    </source>
</evidence>
<gene>
    <name evidence="2" type="ORF">Mgra_00006718</name>
</gene>
<proteinExistence type="predicted"/>
<name>A0A8S9ZKT7_9BILA</name>
<dbReference type="EMBL" id="JABEBT010000068">
    <property type="protein sequence ID" value="KAF7633860.1"/>
    <property type="molecule type" value="Genomic_DNA"/>
</dbReference>
<keyword evidence="3" id="KW-1185">Reference proteome</keyword>
<sequence length="127" mass="14045">MLEDQYQQNSCLNNNFKANDVERRTASGPVKLSVSTEHKYLHVQYLLDQLKLKVADNVPNTGSLEQPFKRTPFGLGTPTGGCETFNAKPKAPGKLLLLRTINVPVSIIIFNFLILQSVLGDNLQSSS</sequence>
<accession>A0A8S9ZKT7</accession>
<protein>
    <submittedName>
        <fullName evidence="2">Uncharacterized protein</fullName>
    </submittedName>
</protein>
<evidence type="ECO:0000313" key="2">
    <source>
        <dbReference type="EMBL" id="KAF7633860.1"/>
    </source>
</evidence>
<evidence type="ECO:0000256" key="1">
    <source>
        <dbReference type="SAM" id="Phobius"/>
    </source>
</evidence>
<keyword evidence="1" id="KW-0812">Transmembrane</keyword>
<reference evidence="2" key="1">
    <citation type="journal article" date="2020" name="Ecol. Evol.">
        <title>Genome structure and content of the rice root-knot nematode (Meloidogyne graminicola).</title>
        <authorList>
            <person name="Phan N.T."/>
            <person name="Danchin E.G.J."/>
            <person name="Klopp C."/>
            <person name="Perfus-Barbeoch L."/>
            <person name="Kozlowski D.K."/>
            <person name="Koutsovoulos G.D."/>
            <person name="Lopez-Roques C."/>
            <person name="Bouchez O."/>
            <person name="Zahm M."/>
            <person name="Besnard G."/>
            <person name="Bellafiore S."/>
        </authorList>
    </citation>
    <scope>NUCLEOTIDE SEQUENCE</scope>
    <source>
        <strain evidence="2">VN-18</strain>
    </source>
</reference>
<comment type="caution">
    <text evidence="2">The sequence shown here is derived from an EMBL/GenBank/DDBJ whole genome shotgun (WGS) entry which is preliminary data.</text>
</comment>
<dbReference type="Proteomes" id="UP000605970">
    <property type="component" value="Unassembled WGS sequence"/>
</dbReference>